<dbReference type="SUPFAM" id="SSF55874">
    <property type="entry name" value="ATPase domain of HSP90 chaperone/DNA topoisomerase II/histidine kinase"/>
    <property type="match status" value="1"/>
</dbReference>
<dbReference type="InterPro" id="IPR003594">
    <property type="entry name" value="HATPase_dom"/>
</dbReference>
<dbReference type="SMART" id="SM00387">
    <property type="entry name" value="HATPase_c"/>
    <property type="match status" value="1"/>
</dbReference>
<feature type="domain" description="Histidine kinase" evidence="10">
    <location>
        <begin position="250"/>
        <end position="457"/>
    </location>
</feature>
<evidence type="ECO:0000259" key="10">
    <source>
        <dbReference type="PROSITE" id="PS50109"/>
    </source>
</evidence>
<keyword evidence="6" id="KW-0418">Kinase</keyword>
<evidence type="ECO:0000256" key="7">
    <source>
        <dbReference type="ARBA" id="ARBA00022840"/>
    </source>
</evidence>
<dbReference type="SUPFAM" id="SSF47384">
    <property type="entry name" value="Homodimeric domain of signal transducing histidine kinase"/>
    <property type="match status" value="1"/>
</dbReference>
<evidence type="ECO:0000256" key="8">
    <source>
        <dbReference type="ARBA" id="ARBA00023012"/>
    </source>
</evidence>
<dbReference type="EMBL" id="JAUZEE010000001">
    <property type="protein sequence ID" value="MDP4299630.1"/>
    <property type="molecule type" value="Genomic_DNA"/>
</dbReference>
<keyword evidence="9" id="KW-0812">Transmembrane</keyword>
<evidence type="ECO:0000256" key="6">
    <source>
        <dbReference type="ARBA" id="ARBA00022777"/>
    </source>
</evidence>
<evidence type="ECO:0000256" key="5">
    <source>
        <dbReference type="ARBA" id="ARBA00022741"/>
    </source>
</evidence>
<dbReference type="Gene3D" id="1.10.287.130">
    <property type="match status" value="1"/>
</dbReference>
<dbReference type="InterPro" id="IPR004358">
    <property type="entry name" value="Sig_transdc_His_kin-like_C"/>
</dbReference>
<dbReference type="InterPro" id="IPR036890">
    <property type="entry name" value="HATPase_C_sf"/>
</dbReference>
<dbReference type="GO" id="GO:0005524">
    <property type="term" value="F:ATP binding"/>
    <property type="evidence" value="ECO:0007669"/>
    <property type="project" value="UniProtKB-KW"/>
</dbReference>
<accession>A0ABT9FZI2</accession>
<evidence type="ECO:0000313" key="11">
    <source>
        <dbReference type="EMBL" id="MDP4299630.1"/>
    </source>
</evidence>
<proteinExistence type="predicted"/>
<dbReference type="InterPro" id="IPR036097">
    <property type="entry name" value="HisK_dim/P_sf"/>
</dbReference>
<name>A0ABT9FZI2_LEPDI</name>
<evidence type="ECO:0000256" key="4">
    <source>
        <dbReference type="ARBA" id="ARBA00022679"/>
    </source>
</evidence>
<keyword evidence="9" id="KW-1133">Transmembrane helix</keyword>
<keyword evidence="9" id="KW-0472">Membrane</keyword>
<dbReference type="EC" id="2.7.13.3" evidence="2"/>
<keyword evidence="8" id="KW-0902">Two-component regulatory system</keyword>
<dbReference type="Gene3D" id="3.30.565.10">
    <property type="entry name" value="Histidine kinase-like ATPase, C-terminal domain"/>
    <property type="match status" value="1"/>
</dbReference>
<evidence type="ECO:0000313" key="12">
    <source>
        <dbReference type="Proteomes" id="UP001235760"/>
    </source>
</evidence>
<dbReference type="PROSITE" id="PS50109">
    <property type="entry name" value="HIS_KIN"/>
    <property type="match status" value="1"/>
</dbReference>
<reference evidence="11 12" key="1">
    <citation type="submission" date="2023-08" db="EMBL/GenBank/DDBJ databases">
        <authorList>
            <person name="Roldan D.M."/>
            <person name="Menes R.J."/>
        </authorList>
    </citation>
    <scope>NUCLEOTIDE SEQUENCE [LARGE SCALE GENOMIC DNA]</scope>
    <source>
        <strain evidence="11 12">CCM 2812</strain>
    </source>
</reference>
<feature type="transmembrane region" description="Helical" evidence="9">
    <location>
        <begin position="20"/>
        <end position="44"/>
    </location>
</feature>
<evidence type="ECO:0000256" key="9">
    <source>
        <dbReference type="SAM" id="Phobius"/>
    </source>
</evidence>
<dbReference type="CDD" id="cd00075">
    <property type="entry name" value="HATPase"/>
    <property type="match status" value="1"/>
</dbReference>
<comment type="caution">
    <text evidence="11">The sequence shown here is derived from an EMBL/GenBank/DDBJ whole genome shotgun (WGS) entry which is preliminary data.</text>
</comment>
<sequence length="457" mass="50356">MFILLPAKLRNLQAFSLTRWFAVVALASIAVIAVALAVLLDWFFSDRLLRQQAVLTAEFVDSLMRVEQPMLQFVAGSDPKASPHVLTALSHLAAMPDVLRANVYNRERMVIWSSDARLIGRQYRLNANLEAALRGEVRVQRDDDFVEHGVDEREAPRLQNGIFMETYVPVVMPEAGEVVGAIEFYKRPRALHQALQELHAYVVIGALVSGSFLYLALFGLIRRADQTMQRQREQLLDHEKLAVIGEMSTAVAHGIRNPLASIRSSAELIQDGPPELSQQSAADVISECDRLEHWVSELLSYARPMHAEQVPVVLLPLIEACLNDSRREFQRRGIEVENLVPASLPAVRGNALLIGQVLRSLLSNALEACESAGHIRVQAVLDESCRCVTVSVTDNGPGMSPAQLRCAGQPFFTTKPRGLGVGLALARRIVERLGGRLEIDSAPGRGTSVHICMPAHA</sequence>
<dbReference type="Proteomes" id="UP001235760">
    <property type="component" value="Unassembled WGS sequence"/>
</dbReference>
<dbReference type="InterPro" id="IPR005467">
    <property type="entry name" value="His_kinase_dom"/>
</dbReference>
<dbReference type="SMART" id="SM00388">
    <property type="entry name" value="HisKA"/>
    <property type="match status" value="1"/>
</dbReference>
<dbReference type="PANTHER" id="PTHR43065">
    <property type="entry name" value="SENSOR HISTIDINE KINASE"/>
    <property type="match status" value="1"/>
</dbReference>
<dbReference type="RefSeq" id="WP_305748164.1">
    <property type="nucleotide sequence ID" value="NZ_JAUZEE010000001.1"/>
</dbReference>
<comment type="catalytic activity">
    <reaction evidence="1">
        <text>ATP + protein L-histidine = ADP + protein N-phospho-L-histidine.</text>
        <dbReference type="EC" id="2.7.13.3"/>
    </reaction>
</comment>
<dbReference type="PRINTS" id="PR00344">
    <property type="entry name" value="BCTRLSENSOR"/>
</dbReference>
<keyword evidence="12" id="KW-1185">Reference proteome</keyword>
<keyword evidence="5" id="KW-0547">Nucleotide-binding</keyword>
<dbReference type="CDD" id="cd00082">
    <property type="entry name" value="HisKA"/>
    <property type="match status" value="1"/>
</dbReference>
<keyword evidence="4" id="KW-0808">Transferase</keyword>
<evidence type="ECO:0000256" key="3">
    <source>
        <dbReference type="ARBA" id="ARBA00022553"/>
    </source>
</evidence>
<keyword evidence="7 11" id="KW-0067">ATP-binding</keyword>
<evidence type="ECO:0000256" key="1">
    <source>
        <dbReference type="ARBA" id="ARBA00000085"/>
    </source>
</evidence>
<dbReference type="Pfam" id="PF00512">
    <property type="entry name" value="HisKA"/>
    <property type="match status" value="1"/>
</dbReference>
<evidence type="ECO:0000256" key="2">
    <source>
        <dbReference type="ARBA" id="ARBA00012438"/>
    </source>
</evidence>
<keyword evidence="3" id="KW-0597">Phosphoprotein</keyword>
<dbReference type="PANTHER" id="PTHR43065:SF10">
    <property type="entry name" value="PEROXIDE STRESS-ACTIVATED HISTIDINE KINASE MAK3"/>
    <property type="match status" value="1"/>
</dbReference>
<dbReference type="InterPro" id="IPR003661">
    <property type="entry name" value="HisK_dim/P_dom"/>
</dbReference>
<protein>
    <recommendedName>
        <fullName evidence="2">histidine kinase</fullName>
        <ecNumber evidence="2">2.7.13.3</ecNumber>
    </recommendedName>
</protein>
<gene>
    <name evidence="11" type="ORF">Q8X39_03210</name>
</gene>
<feature type="transmembrane region" description="Helical" evidence="9">
    <location>
        <begin position="198"/>
        <end position="221"/>
    </location>
</feature>
<organism evidence="11 12">
    <name type="scientific">Leptothrix discophora</name>
    <dbReference type="NCBI Taxonomy" id="89"/>
    <lineage>
        <taxon>Bacteria</taxon>
        <taxon>Pseudomonadati</taxon>
        <taxon>Pseudomonadota</taxon>
        <taxon>Betaproteobacteria</taxon>
        <taxon>Burkholderiales</taxon>
        <taxon>Sphaerotilaceae</taxon>
        <taxon>Leptothrix</taxon>
    </lineage>
</organism>
<dbReference type="Pfam" id="PF02518">
    <property type="entry name" value="HATPase_c"/>
    <property type="match status" value="1"/>
</dbReference>